<proteinExistence type="predicted"/>
<organism evidence="1 2">
    <name type="scientific">Eumeta variegata</name>
    <name type="common">Bagworm moth</name>
    <name type="synonym">Eumeta japonica</name>
    <dbReference type="NCBI Taxonomy" id="151549"/>
    <lineage>
        <taxon>Eukaryota</taxon>
        <taxon>Metazoa</taxon>
        <taxon>Ecdysozoa</taxon>
        <taxon>Arthropoda</taxon>
        <taxon>Hexapoda</taxon>
        <taxon>Insecta</taxon>
        <taxon>Pterygota</taxon>
        <taxon>Neoptera</taxon>
        <taxon>Endopterygota</taxon>
        <taxon>Lepidoptera</taxon>
        <taxon>Glossata</taxon>
        <taxon>Ditrysia</taxon>
        <taxon>Tineoidea</taxon>
        <taxon>Psychidae</taxon>
        <taxon>Oiketicinae</taxon>
        <taxon>Eumeta</taxon>
    </lineage>
</organism>
<accession>A0A4C1V4J5</accession>
<name>A0A4C1V4J5_EUMVA</name>
<comment type="caution">
    <text evidence="1">The sequence shown here is derived from an EMBL/GenBank/DDBJ whole genome shotgun (WGS) entry which is preliminary data.</text>
</comment>
<gene>
    <name evidence="1" type="ORF">EVAR_30874_1</name>
</gene>
<protein>
    <submittedName>
        <fullName evidence="1">Uncharacterized protein</fullName>
    </submittedName>
</protein>
<dbReference type="EMBL" id="BGZK01000272">
    <property type="protein sequence ID" value="GBP33286.1"/>
    <property type="molecule type" value="Genomic_DNA"/>
</dbReference>
<sequence length="104" mass="12033">MFNLKSAPTSREIRDPVLKSQIRLPKVAVIRGWFAEGRPASYALRPTPYVLRSRRVYAHFERLLPEKTNYARVQVSRTYSYEDLVMSQSVNVSNTFDLDLLNGI</sequence>
<keyword evidence="2" id="KW-1185">Reference proteome</keyword>
<dbReference type="AlphaFoldDB" id="A0A4C1V4J5"/>
<reference evidence="1 2" key="1">
    <citation type="journal article" date="2019" name="Commun. Biol.">
        <title>The bagworm genome reveals a unique fibroin gene that provides high tensile strength.</title>
        <authorList>
            <person name="Kono N."/>
            <person name="Nakamura H."/>
            <person name="Ohtoshi R."/>
            <person name="Tomita M."/>
            <person name="Numata K."/>
            <person name="Arakawa K."/>
        </authorList>
    </citation>
    <scope>NUCLEOTIDE SEQUENCE [LARGE SCALE GENOMIC DNA]</scope>
</reference>
<dbReference type="Proteomes" id="UP000299102">
    <property type="component" value="Unassembled WGS sequence"/>
</dbReference>
<evidence type="ECO:0000313" key="2">
    <source>
        <dbReference type="Proteomes" id="UP000299102"/>
    </source>
</evidence>
<evidence type="ECO:0000313" key="1">
    <source>
        <dbReference type="EMBL" id="GBP33286.1"/>
    </source>
</evidence>